<evidence type="ECO:0000256" key="2">
    <source>
        <dbReference type="ARBA" id="ARBA00022692"/>
    </source>
</evidence>
<protein>
    <submittedName>
        <fullName evidence="8">Organic cation transporter protein-like 9</fullName>
    </submittedName>
</protein>
<reference evidence="8" key="1">
    <citation type="journal article" date="2021" name="Sci. Adv.">
        <title>The American lobster genome reveals insights on longevity, neural, and immune adaptations.</title>
        <authorList>
            <person name="Polinski J.M."/>
            <person name="Zimin A.V."/>
            <person name="Clark K.F."/>
            <person name="Kohn A.B."/>
            <person name="Sadowski N."/>
            <person name="Timp W."/>
            <person name="Ptitsyn A."/>
            <person name="Khanna P."/>
            <person name="Romanova D.Y."/>
            <person name="Williams P."/>
            <person name="Greenwood S.J."/>
            <person name="Moroz L.L."/>
            <person name="Walt D.R."/>
            <person name="Bodnar A.G."/>
        </authorList>
    </citation>
    <scope>NUCLEOTIDE SEQUENCE</scope>
    <source>
        <strain evidence="8">GMGI-L3</strain>
    </source>
</reference>
<dbReference type="InterPro" id="IPR020846">
    <property type="entry name" value="MFS_dom"/>
</dbReference>
<evidence type="ECO:0000313" key="8">
    <source>
        <dbReference type="EMBL" id="KAG7158775.1"/>
    </source>
</evidence>
<feature type="transmembrane region" description="Helical" evidence="6">
    <location>
        <begin position="456"/>
        <end position="474"/>
    </location>
</feature>
<feature type="transmembrane region" description="Helical" evidence="6">
    <location>
        <begin position="22"/>
        <end position="45"/>
    </location>
</feature>
<feature type="transmembrane region" description="Helical" evidence="6">
    <location>
        <begin position="132"/>
        <end position="151"/>
    </location>
</feature>
<feature type="compositionally biased region" description="Acidic residues" evidence="5">
    <location>
        <begin position="534"/>
        <end position="551"/>
    </location>
</feature>
<evidence type="ECO:0000256" key="4">
    <source>
        <dbReference type="ARBA" id="ARBA00023136"/>
    </source>
</evidence>
<organism evidence="8 9">
    <name type="scientific">Homarus americanus</name>
    <name type="common">American lobster</name>
    <dbReference type="NCBI Taxonomy" id="6706"/>
    <lineage>
        <taxon>Eukaryota</taxon>
        <taxon>Metazoa</taxon>
        <taxon>Ecdysozoa</taxon>
        <taxon>Arthropoda</taxon>
        <taxon>Crustacea</taxon>
        <taxon>Multicrustacea</taxon>
        <taxon>Malacostraca</taxon>
        <taxon>Eumalacostraca</taxon>
        <taxon>Eucarida</taxon>
        <taxon>Decapoda</taxon>
        <taxon>Pleocyemata</taxon>
        <taxon>Astacidea</taxon>
        <taxon>Nephropoidea</taxon>
        <taxon>Nephropidae</taxon>
        <taxon>Homarus</taxon>
    </lineage>
</organism>
<accession>A0A8J5JJE9</accession>
<dbReference type="SUPFAM" id="SSF103473">
    <property type="entry name" value="MFS general substrate transporter"/>
    <property type="match status" value="1"/>
</dbReference>
<feature type="transmembrane region" description="Helical" evidence="6">
    <location>
        <begin position="242"/>
        <end position="260"/>
    </location>
</feature>
<feature type="transmembrane region" description="Helical" evidence="6">
    <location>
        <begin position="480"/>
        <end position="502"/>
    </location>
</feature>
<proteinExistence type="predicted"/>
<evidence type="ECO:0000313" key="9">
    <source>
        <dbReference type="Proteomes" id="UP000747542"/>
    </source>
</evidence>
<dbReference type="Gene3D" id="1.20.1250.20">
    <property type="entry name" value="MFS general substrate transporter like domains"/>
    <property type="match status" value="1"/>
</dbReference>
<keyword evidence="3 6" id="KW-1133">Transmembrane helix</keyword>
<evidence type="ECO:0000256" key="5">
    <source>
        <dbReference type="SAM" id="MobiDB-lite"/>
    </source>
</evidence>
<dbReference type="GO" id="GO:0016020">
    <property type="term" value="C:membrane"/>
    <property type="evidence" value="ECO:0007669"/>
    <property type="project" value="UniProtKB-SubCell"/>
</dbReference>
<dbReference type="PANTHER" id="PTHR24064">
    <property type="entry name" value="SOLUTE CARRIER FAMILY 22 MEMBER"/>
    <property type="match status" value="1"/>
</dbReference>
<feature type="domain" description="Major facilitator superfamily (MFS) profile" evidence="7">
    <location>
        <begin position="70"/>
        <end position="508"/>
    </location>
</feature>
<dbReference type="GO" id="GO:0022857">
    <property type="term" value="F:transmembrane transporter activity"/>
    <property type="evidence" value="ECO:0007669"/>
    <property type="project" value="InterPro"/>
</dbReference>
<dbReference type="InterPro" id="IPR036259">
    <property type="entry name" value="MFS_trans_sf"/>
</dbReference>
<feature type="compositionally biased region" description="Polar residues" evidence="5">
    <location>
        <begin position="552"/>
        <end position="572"/>
    </location>
</feature>
<evidence type="ECO:0000256" key="1">
    <source>
        <dbReference type="ARBA" id="ARBA00004141"/>
    </source>
</evidence>
<feature type="transmembrane region" description="Helical" evidence="6">
    <location>
        <begin position="395"/>
        <end position="415"/>
    </location>
</feature>
<feature type="transmembrane region" description="Helical" evidence="6">
    <location>
        <begin position="186"/>
        <end position="207"/>
    </location>
</feature>
<dbReference type="EMBL" id="JAHLQT010034478">
    <property type="protein sequence ID" value="KAG7158775.1"/>
    <property type="molecule type" value="Genomic_DNA"/>
</dbReference>
<feature type="transmembrane region" description="Helical" evidence="6">
    <location>
        <begin position="370"/>
        <end position="388"/>
    </location>
</feature>
<dbReference type="Proteomes" id="UP000747542">
    <property type="component" value="Unassembled WGS sequence"/>
</dbReference>
<feature type="transmembrane region" description="Helical" evidence="6">
    <location>
        <begin position="421"/>
        <end position="444"/>
    </location>
</feature>
<sequence>MAVDIDAVLREIGSFGVYQRRVYFLLCLPIIFVGAGNLAFVFIAATPKYRCLVPECDENFKPPTYDEPFVNFTIPYSQKLGSLDECHRYQRLNTNDSCNAEDYSTNVTVGCPEGKFNLTCHDAWQTGMSQTVYFAGVLVGAFIFGIIADLIGRRLTLMFALVAMAVSGVITALVAGLIAFNVVRFISAMVTTAVFQTAFVLGVEYVGPENRVMCGILGEYFYAFGEVLLGLMSWWLKGWRMTQLVISAPVSCFIFYGWFIPESPRWLQAQGKEQKLVAALEKIAKRNGKSFPYHLIRNQDSEYTTDDALPRVKIVKAVSMVDIFKTPLLCVRMVAMFFIWIVTTLVYYGLSLHASDLGSGDSFSRPYVDFILASLVELPGYTLAWIGMSCWGRRGSLALSMILAGISCAGAGFASEYSQSYVLIPALLGKCFITCAFGIIYVFASEIFPTSVRSTIIGLCSTSARFGAMLAPFSNDLSLIYGPLPMIVFGVLSLVAGLLNIVMPETLNTSLPETVADALHLGRGRSVAVQETGSPEEEQCLLNDDDDDDEFSGQNATQRSLYQSVEVSQQNLEGKPDHDS</sequence>
<name>A0A8J5JJE9_HOMAM</name>
<evidence type="ECO:0000256" key="3">
    <source>
        <dbReference type="ARBA" id="ARBA00022989"/>
    </source>
</evidence>
<gene>
    <name evidence="8" type="primary">Orct-L9</name>
    <name evidence="8" type="ORF">Hamer_G011451</name>
</gene>
<comment type="caution">
    <text evidence="8">The sequence shown here is derived from an EMBL/GenBank/DDBJ whole genome shotgun (WGS) entry which is preliminary data.</text>
</comment>
<evidence type="ECO:0000259" key="7">
    <source>
        <dbReference type="PROSITE" id="PS50850"/>
    </source>
</evidence>
<dbReference type="Pfam" id="PF00083">
    <property type="entry name" value="Sugar_tr"/>
    <property type="match status" value="1"/>
</dbReference>
<keyword evidence="9" id="KW-1185">Reference proteome</keyword>
<feature type="transmembrane region" description="Helical" evidence="6">
    <location>
        <begin position="329"/>
        <end position="350"/>
    </location>
</feature>
<keyword evidence="2 6" id="KW-0812">Transmembrane</keyword>
<keyword evidence="4 6" id="KW-0472">Membrane</keyword>
<feature type="transmembrane region" description="Helical" evidence="6">
    <location>
        <begin position="219"/>
        <end position="236"/>
    </location>
</feature>
<dbReference type="AlphaFoldDB" id="A0A8J5JJE9"/>
<dbReference type="InterPro" id="IPR005828">
    <property type="entry name" value="MFS_sugar_transport-like"/>
</dbReference>
<evidence type="ECO:0000256" key="6">
    <source>
        <dbReference type="SAM" id="Phobius"/>
    </source>
</evidence>
<dbReference type="CDD" id="cd17317">
    <property type="entry name" value="MFS_SLC22"/>
    <property type="match status" value="1"/>
</dbReference>
<dbReference type="PROSITE" id="PS50850">
    <property type="entry name" value="MFS"/>
    <property type="match status" value="1"/>
</dbReference>
<feature type="region of interest" description="Disordered" evidence="5">
    <location>
        <begin position="528"/>
        <end position="580"/>
    </location>
</feature>
<feature type="transmembrane region" description="Helical" evidence="6">
    <location>
        <begin position="158"/>
        <end position="180"/>
    </location>
</feature>
<comment type="subcellular location">
    <subcellularLocation>
        <location evidence="1">Membrane</location>
        <topology evidence="1">Multi-pass membrane protein</topology>
    </subcellularLocation>
</comment>